<reference evidence="4" key="1">
    <citation type="journal article" date="2019" name="Int. J. Syst. Evol. Microbiol.">
        <title>The Global Catalogue of Microorganisms (GCM) 10K type strain sequencing project: providing services to taxonomists for standard genome sequencing and annotation.</title>
        <authorList>
            <consortium name="The Broad Institute Genomics Platform"/>
            <consortium name="The Broad Institute Genome Sequencing Center for Infectious Disease"/>
            <person name="Wu L."/>
            <person name="Ma J."/>
        </authorList>
    </citation>
    <scope>NUCLEOTIDE SEQUENCE [LARGE SCALE GENOMIC DNA]</scope>
    <source>
        <strain evidence="4">TBRC 1276</strain>
    </source>
</reference>
<evidence type="ECO:0000313" key="4">
    <source>
        <dbReference type="Proteomes" id="UP001595851"/>
    </source>
</evidence>
<name>A0ABV8FW53_9ACTN</name>
<dbReference type="RefSeq" id="WP_379525869.1">
    <property type="nucleotide sequence ID" value="NZ_JBHSBI010000001.1"/>
</dbReference>
<feature type="compositionally biased region" description="Low complexity" evidence="1">
    <location>
        <begin position="32"/>
        <end position="52"/>
    </location>
</feature>
<feature type="transmembrane region" description="Helical" evidence="2">
    <location>
        <begin position="104"/>
        <end position="130"/>
    </location>
</feature>
<keyword evidence="2" id="KW-0812">Transmembrane</keyword>
<gene>
    <name evidence="3" type="ORF">ACFOY2_00500</name>
</gene>
<feature type="transmembrane region" description="Helical" evidence="2">
    <location>
        <begin position="237"/>
        <end position="264"/>
    </location>
</feature>
<keyword evidence="2" id="KW-0472">Membrane</keyword>
<keyword evidence="2" id="KW-1133">Transmembrane helix</keyword>
<proteinExistence type="predicted"/>
<organism evidence="3 4">
    <name type="scientific">Nonomuraea purpurea</name>
    <dbReference type="NCBI Taxonomy" id="1849276"/>
    <lineage>
        <taxon>Bacteria</taxon>
        <taxon>Bacillati</taxon>
        <taxon>Actinomycetota</taxon>
        <taxon>Actinomycetes</taxon>
        <taxon>Streptosporangiales</taxon>
        <taxon>Streptosporangiaceae</taxon>
        <taxon>Nonomuraea</taxon>
    </lineage>
</organism>
<evidence type="ECO:0000256" key="1">
    <source>
        <dbReference type="SAM" id="MobiDB-lite"/>
    </source>
</evidence>
<sequence>MTDDSQPRPYDPPPGQGPHHGQPQPPPPPPQYGRQPGSQPQHGPQPGSQPGWGPAPSPYGPPAGYGPPPEQGQSPYGPPPQYGQYGQQPSYPPRIDAKAVRPSLWWVALAWGIAVVCGVAGVVVFVTGVAGSVSDLVPTKTFASGQTVTVPIDPANKPAVYVASDQAVNYQCEVSGGARLAKTSGSQTVTAGSSVWEQILVINAPAKGDYQLTCTNQEGPTAVYGVGRELSSAAGGVAGGVVSLMVIAGIGVLIGIAGTVVVLVRRSGARKRLAVTG</sequence>
<evidence type="ECO:0000256" key="2">
    <source>
        <dbReference type="SAM" id="Phobius"/>
    </source>
</evidence>
<feature type="region of interest" description="Disordered" evidence="1">
    <location>
        <begin position="1"/>
        <end position="90"/>
    </location>
</feature>
<keyword evidence="4" id="KW-1185">Reference proteome</keyword>
<evidence type="ECO:0000313" key="3">
    <source>
        <dbReference type="EMBL" id="MFC4005683.1"/>
    </source>
</evidence>
<dbReference type="Proteomes" id="UP001595851">
    <property type="component" value="Unassembled WGS sequence"/>
</dbReference>
<accession>A0ABV8FW53</accession>
<feature type="compositionally biased region" description="Pro residues" evidence="1">
    <location>
        <begin position="53"/>
        <end position="81"/>
    </location>
</feature>
<protein>
    <submittedName>
        <fullName evidence="3">Uncharacterized protein</fullName>
    </submittedName>
</protein>
<dbReference type="EMBL" id="JBHSBI010000001">
    <property type="protein sequence ID" value="MFC4005683.1"/>
    <property type="molecule type" value="Genomic_DNA"/>
</dbReference>
<comment type="caution">
    <text evidence="3">The sequence shown here is derived from an EMBL/GenBank/DDBJ whole genome shotgun (WGS) entry which is preliminary data.</text>
</comment>